<dbReference type="SUPFAM" id="SSF50692">
    <property type="entry name" value="ADC-like"/>
    <property type="match status" value="1"/>
</dbReference>
<name>A0A139SQA9_9BACT</name>
<dbReference type="PANTHER" id="PTHR21012:SF0">
    <property type="entry name" value="ASPARTATE 1-DECARBOXYLASE"/>
    <property type="match status" value="1"/>
</dbReference>
<evidence type="ECO:0000256" key="5">
    <source>
        <dbReference type="ARBA" id="ARBA00023145"/>
    </source>
</evidence>
<evidence type="ECO:0000256" key="3">
    <source>
        <dbReference type="ARBA" id="ARBA00022793"/>
    </source>
</evidence>
<comment type="similarity">
    <text evidence="9">Belongs to the PanD family.</text>
</comment>
<dbReference type="GO" id="GO:0006523">
    <property type="term" value="P:alanine biosynthetic process"/>
    <property type="evidence" value="ECO:0007669"/>
    <property type="project" value="InterPro"/>
</dbReference>
<keyword evidence="4 9" id="KW-0068">Autocatalytic cleavage</keyword>
<evidence type="ECO:0000313" key="10">
    <source>
        <dbReference type="EMBL" id="KXU36704.1"/>
    </source>
</evidence>
<proteinExistence type="inferred from homology"/>
<comment type="function">
    <text evidence="9">Catalyzes the pyruvoyl-dependent decarboxylation of aspartate to produce beta-alanine.</text>
</comment>
<evidence type="ECO:0000256" key="6">
    <source>
        <dbReference type="ARBA" id="ARBA00023239"/>
    </source>
</evidence>
<keyword evidence="3 9" id="KW-0210">Decarboxylase</keyword>
<dbReference type="UniPathway" id="UPA00028">
    <property type="reaction ID" value="UER00002"/>
</dbReference>
<dbReference type="STRING" id="1548208.AXK12_02805"/>
<evidence type="ECO:0000256" key="7">
    <source>
        <dbReference type="ARBA" id="ARBA00023270"/>
    </source>
</evidence>
<dbReference type="NCBIfam" id="TIGR00223">
    <property type="entry name" value="panD"/>
    <property type="match status" value="1"/>
</dbReference>
<keyword evidence="1 9" id="KW-0963">Cytoplasm</keyword>
<comment type="subunit">
    <text evidence="9">Heterooctamer of four alpha and four beta subunits.</text>
</comment>
<comment type="PTM">
    <text evidence="9">Is synthesized initially as an inactive proenzyme, which is activated by self-cleavage at a specific serine bond to produce a beta-subunit with a hydroxyl group at its C-terminus and an alpha-subunit with a pyruvoyl group at its N-terminus.</text>
</comment>
<evidence type="ECO:0000313" key="11">
    <source>
        <dbReference type="Proteomes" id="UP000071392"/>
    </source>
</evidence>
<dbReference type="InterPro" id="IPR009010">
    <property type="entry name" value="Asp_de-COase-like_dom_sf"/>
</dbReference>
<evidence type="ECO:0000256" key="2">
    <source>
        <dbReference type="ARBA" id="ARBA00022655"/>
    </source>
</evidence>
<feature type="chain" id="PRO_5023296756" description="Aspartate 1-decarboxylase beta chain" evidence="9">
    <location>
        <begin position="1"/>
        <end position="24"/>
    </location>
</feature>
<comment type="pathway">
    <text evidence="9">Cofactor biosynthesis; (R)-pantothenate biosynthesis; beta-alanine from L-aspartate: step 1/1.</text>
</comment>
<gene>
    <name evidence="9" type="primary">panD</name>
    <name evidence="10" type="ORF">AXK12_02805</name>
</gene>
<dbReference type="AlphaFoldDB" id="A0A139SQA9"/>
<dbReference type="InterPro" id="IPR003190">
    <property type="entry name" value="Asp_decarbox"/>
</dbReference>
<feature type="active site" description="Proton donor" evidence="9">
    <location>
        <position position="58"/>
    </location>
</feature>
<evidence type="ECO:0000256" key="4">
    <source>
        <dbReference type="ARBA" id="ARBA00022813"/>
    </source>
</evidence>
<reference evidence="10 11" key="1">
    <citation type="submission" date="2016-02" db="EMBL/GenBank/DDBJ databases">
        <authorList>
            <person name="Wen L."/>
            <person name="He K."/>
            <person name="Yang H."/>
        </authorList>
    </citation>
    <scope>NUCLEOTIDE SEQUENCE [LARGE SCALE GENOMIC DNA]</scope>
    <source>
        <strain evidence="10 11">CV41</strain>
    </source>
</reference>
<dbReference type="OrthoDB" id="9803983at2"/>
<keyword evidence="5 9" id="KW-0865">Zymogen</keyword>
<evidence type="ECO:0000256" key="9">
    <source>
        <dbReference type="HAMAP-Rule" id="MF_00446"/>
    </source>
</evidence>
<feature type="active site" description="Schiff-base intermediate with substrate; via pyruvic acid" evidence="9">
    <location>
        <position position="25"/>
    </location>
</feature>
<dbReference type="HAMAP" id="MF_00446">
    <property type="entry name" value="PanD"/>
    <property type="match status" value="1"/>
</dbReference>
<protein>
    <recommendedName>
        <fullName evidence="9">Aspartate 1-decarboxylase</fullName>
        <ecNumber evidence="9">4.1.1.11</ecNumber>
    </recommendedName>
    <alternativeName>
        <fullName evidence="9">Aspartate alpha-decarboxylase</fullName>
    </alternativeName>
    <component>
        <recommendedName>
            <fullName evidence="9">Aspartate 1-decarboxylase beta chain</fullName>
        </recommendedName>
    </component>
    <component>
        <recommendedName>
            <fullName evidence="9">Aspartate 1-decarboxylase alpha chain</fullName>
        </recommendedName>
    </component>
</protein>
<evidence type="ECO:0000256" key="1">
    <source>
        <dbReference type="ARBA" id="ARBA00022490"/>
    </source>
</evidence>
<dbReference type="CDD" id="cd06919">
    <property type="entry name" value="Asp_decarbox"/>
    <property type="match status" value="1"/>
</dbReference>
<feature type="binding site" evidence="9">
    <location>
        <position position="57"/>
    </location>
    <ligand>
        <name>substrate</name>
    </ligand>
</feature>
<keyword evidence="11" id="KW-1185">Reference proteome</keyword>
<accession>A0A139SQA9</accession>
<evidence type="ECO:0000256" key="8">
    <source>
        <dbReference type="ARBA" id="ARBA00023317"/>
    </source>
</evidence>
<dbReference type="Proteomes" id="UP000071392">
    <property type="component" value="Unassembled WGS sequence"/>
</dbReference>
<dbReference type="GO" id="GO:0005829">
    <property type="term" value="C:cytosol"/>
    <property type="evidence" value="ECO:0007669"/>
    <property type="project" value="TreeGrafter"/>
</dbReference>
<dbReference type="EMBL" id="LSZP01000020">
    <property type="protein sequence ID" value="KXU36704.1"/>
    <property type="molecule type" value="Genomic_DNA"/>
</dbReference>
<sequence>MLRTFLRAKLHRATITAADPDYEGSVSIDRALCRAAGLLEFEEISVYDITNGVRFTTYVIYGEPGQVQINGAAAQLVNVGDLVIIAAYAALAPEEIAAHRVTVLQIGAGNTVTSTRTATVAAA</sequence>
<dbReference type="Gene3D" id="2.40.40.20">
    <property type="match status" value="1"/>
</dbReference>
<keyword evidence="8 9" id="KW-0670">Pyruvate</keyword>
<comment type="subcellular location">
    <subcellularLocation>
        <location evidence="9">Cytoplasm</location>
    </subcellularLocation>
</comment>
<keyword evidence="2 9" id="KW-0566">Pantothenate biosynthesis</keyword>
<feature type="binding site" evidence="9">
    <location>
        <begin position="71"/>
        <end position="73"/>
    </location>
    <ligand>
        <name>substrate</name>
    </ligand>
</feature>
<comment type="catalytic activity">
    <reaction evidence="9">
        <text>L-aspartate + H(+) = beta-alanine + CO2</text>
        <dbReference type="Rhea" id="RHEA:19497"/>
        <dbReference type="ChEBI" id="CHEBI:15378"/>
        <dbReference type="ChEBI" id="CHEBI:16526"/>
        <dbReference type="ChEBI" id="CHEBI:29991"/>
        <dbReference type="ChEBI" id="CHEBI:57966"/>
        <dbReference type="EC" id="4.1.1.11"/>
    </reaction>
</comment>
<comment type="caution">
    <text evidence="10">The sequence shown here is derived from an EMBL/GenBank/DDBJ whole genome shotgun (WGS) entry which is preliminary data.</text>
</comment>
<dbReference type="EC" id="4.1.1.11" evidence="9"/>
<dbReference type="GO" id="GO:0004068">
    <property type="term" value="F:aspartate 1-decarboxylase activity"/>
    <property type="evidence" value="ECO:0007669"/>
    <property type="project" value="UniProtKB-UniRule"/>
</dbReference>
<dbReference type="GO" id="GO:0015940">
    <property type="term" value="P:pantothenate biosynthetic process"/>
    <property type="evidence" value="ECO:0007669"/>
    <property type="project" value="UniProtKB-UniRule"/>
</dbReference>
<keyword evidence="6 9" id="KW-0456">Lyase</keyword>
<comment type="cofactor">
    <cofactor evidence="9">
        <name>pyruvate</name>
        <dbReference type="ChEBI" id="CHEBI:15361"/>
    </cofactor>
    <text evidence="9">Binds 1 pyruvoyl group covalently per subunit.</text>
</comment>
<feature type="modified residue" description="Pyruvic acid (Ser)" evidence="9">
    <location>
        <position position="25"/>
    </location>
</feature>
<dbReference type="Pfam" id="PF02261">
    <property type="entry name" value="Asp_decarbox"/>
    <property type="match status" value="1"/>
</dbReference>
<dbReference type="RefSeq" id="WP_068711140.1">
    <property type="nucleotide sequence ID" value="NZ_LSZP01000020.1"/>
</dbReference>
<organism evidence="10 11">
    <name type="scientific">Cephaloticoccus capnophilus</name>
    <dbReference type="NCBI Taxonomy" id="1548208"/>
    <lineage>
        <taxon>Bacteria</taxon>
        <taxon>Pseudomonadati</taxon>
        <taxon>Verrucomicrobiota</taxon>
        <taxon>Opitutia</taxon>
        <taxon>Opitutales</taxon>
        <taxon>Opitutaceae</taxon>
        <taxon>Cephaloticoccus</taxon>
    </lineage>
</organism>
<feature type="chain" id="PRO_5023296755" description="Aspartate 1-decarboxylase alpha chain" evidence="9">
    <location>
        <begin position="25"/>
        <end position="123"/>
    </location>
</feature>
<dbReference type="PANTHER" id="PTHR21012">
    <property type="entry name" value="ASPARTATE 1-DECARBOXYLASE"/>
    <property type="match status" value="1"/>
</dbReference>
<keyword evidence="7 9" id="KW-0704">Schiff base</keyword>